<feature type="region of interest" description="Disordered" evidence="3">
    <location>
        <begin position="1"/>
        <end position="26"/>
    </location>
</feature>
<dbReference type="Proteomes" id="UP000286045">
    <property type="component" value="Unassembled WGS sequence"/>
</dbReference>
<evidence type="ECO:0008006" key="6">
    <source>
        <dbReference type="Google" id="ProtNLM"/>
    </source>
</evidence>
<name>A0A439CWY3_9PEZI</name>
<protein>
    <recommendedName>
        <fullName evidence="6">ARCA protein</fullName>
    </recommendedName>
</protein>
<feature type="region of interest" description="Disordered" evidence="3">
    <location>
        <begin position="179"/>
        <end position="198"/>
    </location>
</feature>
<dbReference type="GO" id="GO:0000976">
    <property type="term" value="F:transcription cis-regulatory region binding"/>
    <property type="evidence" value="ECO:0007669"/>
    <property type="project" value="TreeGrafter"/>
</dbReference>
<comment type="subcellular location">
    <subcellularLocation>
        <location evidence="1">Nucleus</location>
    </subcellularLocation>
</comment>
<evidence type="ECO:0000313" key="4">
    <source>
        <dbReference type="EMBL" id="RWA06695.1"/>
    </source>
</evidence>
<dbReference type="InterPro" id="IPR021858">
    <property type="entry name" value="Fun_TF"/>
</dbReference>
<dbReference type="Pfam" id="PF11951">
    <property type="entry name" value="Fungal_trans_2"/>
    <property type="match status" value="1"/>
</dbReference>
<reference evidence="4 5" key="1">
    <citation type="submission" date="2018-12" db="EMBL/GenBank/DDBJ databases">
        <title>Draft genome sequence of Xylaria grammica IHI A82.</title>
        <authorList>
            <person name="Buettner E."/>
            <person name="Kellner H."/>
        </authorList>
    </citation>
    <scope>NUCLEOTIDE SEQUENCE [LARGE SCALE GENOMIC DNA]</scope>
    <source>
        <strain evidence="4 5">IHI A82</strain>
    </source>
</reference>
<evidence type="ECO:0000256" key="2">
    <source>
        <dbReference type="ARBA" id="ARBA00023242"/>
    </source>
</evidence>
<proteinExistence type="predicted"/>
<dbReference type="GO" id="GO:0045944">
    <property type="term" value="P:positive regulation of transcription by RNA polymerase II"/>
    <property type="evidence" value="ECO:0007669"/>
    <property type="project" value="TreeGrafter"/>
</dbReference>
<feature type="compositionally biased region" description="Polar residues" evidence="3">
    <location>
        <begin position="72"/>
        <end position="96"/>
    </location>
</feature>
<gene>
    <name evidence="4" type="ORF">EKO27_g8418</name>
</gene>
<evidence type="ECO:0000313" key="5">
    <source>
        <dbReference type="Proteomes" id="UP000286045"/>
    </source>
</evidence>
<keyword evidence="2" id="KW-0539">Nucleus</keyword>
<dbReference type="STRING" id="363999.A0A439CWY3"/>
<feature type="region of interest" description="Disordered" evidence="3">
    <location>
        <begin position="48"/>
        <end position="103"/>
    </location>
</feature>
<dbReference type="EMBL" id="RYZI01000316">
    <property type="protein sequence ID" value="RWA06695.1"/>
    <property type="molecule type" value="Genomic_DNA"/>
</dbReference>
<organism evidence="4 5">
    <name type="scientific">Xylaria grammica</name>
    <dbReference type="NCBI Taxonomy" id="363999"/>
    <lineage>
        <taxon>Eukaryota</taxon>
        <taxon>Fungi</taxon>
        <taxon>Dikarya</taxon>
        <taxon>Ascomycota</taxon>
        <taxon>Pezizomycotina</taxon>
        <taxon>Sordariomycetes</taxon>
        <taxon>Xylariomycetidae</taxon>
        <taxon>Xylariales</taxon>
        <taxon>Xylariaceae</taxon>
        <taxon>Xylaria</taxon>
    </lineage>
</organism>
<dbReference type="GO" id="GO:0005634">
    <property type="term" value="C:nucleus"/>
    <property type="evidence" value="ECO:0007669"/>
    <property type="project" value="UniProtKB-SubCell"/>
</dbReference>
<evidence type="ECO:0000256" key="3">
    <source>
        <dbReference type="SAM" id="MobiDB-lite"/>
    </source>
</evidence>
<comment type="caution">
    <text evidence="4">The sequence shown here is derived from an EMBL/GenBank/DDBJ whole genome shotgun (WGS) entry which is preliminary data.</text>
</comment>
<dbReference type="AlphaFoldDB" id="A0A439CWY3"/>
<accession>A0A439CWY3</accession>
<dbReference type="PANTHER" id="PTHR37534:SF2">
    <property type="entry name" value="N-ACETYLTRANSFERASE DOMAIN-CONTAINING PROTEIN"/>
    <property type="match status" value="1"/>
</dbReference>
<sequence length="573" mass="64397">MQGKGNRLLRPRRASGANRRDLQFSPDQTWVRAAKSFNFVDETQEVVNIYETETEHQEDGGDNSKDSDRAARTTSPSERPTYQSRVTPSPRPNISQPDDLENGDFNRAEWTLRLCSPASKDLSDRSEDTNCIPMQPPLTASQEDKEGDVPVHASPPAHDVSLGFQALLNAGHLLDYGGGVSPESLGTPAQAQDDTQWPDDTYDAQRTWPLKDKHEAQLFQHWIRHIAPLFDLCDHERHFATVVPQLATTCPPLLNTLLAASAKHSSRMKLVNPLLADKYYQESLGTIIPVLSSHTVVRDENLLAAIVILRFIEEMDIPFSPAGPQSHLIGTRAFLASRDRSCKFSKLGIAVSWLALRQEIFMALIHSRSVHPDLLIEDNVSVWGPPKCDCDYANRVIIQTALCLQYCFGKKEQQFPSWAELNDSLDRWYAERPWQFYPISPEDESQFIPESNYISDAVVTGLQHYYLARLVLEAHNPMALKLGPGRKIHLDKIDHEMKRMVRTICGIAKGNPDTIPAGVSASVSIVIAGDRFTDRHEQDILYDILVKTGQELGWPTGSAQDDMRSAWGWDKEM</sequence>
<feature type="compositionally biased region" description="Basic and acidic residues" evidence="3">
    <location>
        <begin position="53"/>
        <end position="71"/>
    </location>
</feature>
<feature type="region of interest" description="Disordered" evidence="3">
    <location>
        <begin position="119"/>
        <end position="157"/>
    </location>
</feature>
<evidence type="ECO:0000256" key="1">
    <source>
        <dbReference type="ARBA" id="ARBA00004123"/>
    </source>
</evidence>
<dbReference type="PANTHER" id="PTHR37534">
    <property type="entry name" value="TRANSCRIPTIONAL ACTIVATOR PROTEIN UGA3"/>
    <property type="match status" value="1"/>
</dbReference>
<dbReference type="GO" id="GO:0003700">
    <property type="term" value="F:DNA-binding transcription factor activity"/>
    <property type="evidence" value="ECO:0007669"/>
    <property type="project" value="TreeGrafter"/>
</dbReference>
<keyword evidence="5" id="KW-1185">Reference proteome</keyword>